<dbReference type="InterPro" id="IPR023214">
    <property type="entry name" value="HAD_sf"/>
</dbReference>
<dbReference type="PANTHER" id="PTHR12083:SF9">
    <property type="entry name" value="BIFUNCTIONAL POLYNUCLEOTIDE PHOSPHATASE_KINASE"/>
    <property type="match status" value="1"/>
</dbReference>
<evidence type="ECO:0000256" key="1">
    <source>
        <dbReference type="SAM" id="MobiDB-lite"/>
    </source>
</evidence>
<dbReference type="AlphaFoldDB" id="A0A9P4HSR7"/>
<dbReference type="InterPro" id="IPR006549">
    <property type="entry name" value="HAD-SF_hydro_IIIA"/>
</dbReference>
<gene>
    <name evidence="2" type="ORF">K490DRAFT_67156</name>
</gene>
<sequence>MGDNAPSLKRVHTEDGSVSPPPVKRKQQSGTTNSVVANFFTPASQKPKTAEKVSWTVLHDSLIIGRYQAAEAAKRQEPQKIAVFDFDSTLISSASGRTFAKDATDWKWWHGTVPTKLRDLHKDGYLIAILSNQGGISLKSNNKPLKADLKRLADFKAKVANVLIQLDLPIGIYAATAKDEYRKPRTGMWRKLLEYHDLTAKGSVHLEDSFFVGDAGGRTGARKDFSCSDRDFASNVGIRYMTPEEYFLGEEPKPFKRDFEPAAYLGEVVARSKDAVSLEYTKNNPKDLVLFCGSPGAGKSTFYWDHLRPLGYERVNQDILKTRDRCLKAASDFLANGKSVAVDNTNADPETRLHWIKLATKHEVPVRCVLFTAPAKLCEHNDTVRALNGVMNPENRAMLPGVAFRSFSGRYREPRLTEGLQDITKVDFTFEGNEEQREIWSKYWI</sequence>
<protein>
    <submittedName>
        <fullName evidence="2">PNK3P-domain-containing protein</fullName>
    </submittedName>
</protein>
<dbReference type="FunFam" id="3.40.50.300:FF:002548">
    <property type="entry name" value="DNA kinase/phosphatase Pnk1"/>
    <property type="match status" value="1"/>
</dbReference>
<dbReference type="InterPro" id="IPR013954">
    <property type="entry name" value="PNK3P"/>
</dbReference>
<dbReference type="Gene3D" id="3.40.50.1000">
    <property type="entry name" value="HAD superfamily/HAD-like"/>
    <property type="match status" value="1"/>
</dbReference>
<dbReference type="InterPro" id="IPR027417">
    <property type="entry name" value="P-loop_NTPase"/>
</dbReference>
<feature type="region of interest" description="Disordered" evidence="1">
    <location>
        <begin position="1"/>
        <end position="32"/>
    </location>
</feature>
<dbReference type="SUPFAM" id="SSF56784">
    <property type="entry name" value="HAD-like"/>
    <property type="match status" value="1"/>
</dbReference>
<evidence type="ECO:0000313" key="2">
    <source>
        <dbReference type="EMBL" id="KAF2085872.1"/>
    </source>
</evidence>
<dbReference type="FunFam" id="3.40.50.1000:FF:000078">
    <property type="entry name" value="Bifunctional polynucleotide phosphatase/kinase"/>
    <property type="match status" value="1"/>
</dbReference>
<reference evidence="2" key="1">
    <citation type="journal article" date="2020" name="Stud. Mycol.">
        <title>101 Dothideomycetes genomes: a test case for predicting lifestyles and emergence of pathogens.</title>
        <authorList>
            <person name="Haridas S."/>
            <person name="Albert R."/>
            <person name="Binder M."/>
            <person name="Bloem J."/>
            <person name="Labutti K."/>
            <person name="Salamov A."/>
            <person name="Andreopoulos B."/>
            <person name="Baker S."/>
            <person name="Barry K."/>
            <person name="Bills G."/>
            <person name="Bluhm B."/>
            <person name="Cannon C."/>
            <person name="Castanera R."/>
            <person name="Culley D."/>
            <person name="Daum C."/>
            <person name="Ezra D."/>
            <person name="Gonzalez J."/>
            <person name="Henrissat B."/>
            <person name="Kuo A."/>
            <person name="Liang C."/>
            <person name="Lipzen A."/>
            <person name="Lutzoni F."/>
            <person name="Magnuson J."/>
            <person name="Mondo S."/>
            <person name="Nolan M."/>
            <person name="Ohm R."/>
            <person name="Pangilinan J."/>
            <person name="Park H.-J."/>
            <person name="Ramirez L."/>
            <person name="Alfaro M."/>
            <person name="Sun H."/>
            <person name="Tritt A."/>
            <person name="Yoshinaga Y."/>
            <person name="Zwiers L.-H."/>
            <person name="Turgeon B."/>
            <person name="Goodwin S."/>
            <person name="Spatafora J."/>
            <person name="Crous P."/>
            <person name="Grigoriev I."/>
        </authorList>
    </citation>
    <scope>NUCLEOTIDE SEQUENCE</scope>
    <source>
        <strain evidence="2">CBS 121410</strain>
    </source>
</reference>
<dbReference type="NCBIfam" id="TIGR01664">
    <property type="entry name" value="DNA-3'-Pase"/>
    <property type="match status" value="1"/>
</dbReference>
<dbReference type="Proteomes" id="UP000799776">
    <property type="component" value="Unassembled WGS sequence"/>
</dbReference>
<dbReference type="GO" id="GO:0046404">
    <property type="term" value="F:ATP-dependent polydeoxyribonucleotide 5'-hydroxyl-kinase activity"/>
    <property type="evidence" value="ECO:0007669"/>
    <property type="project" value="TreeGrafter"/>
</dbReference>
<dbReference type="GO" id="GO:0006281">
    <property type="term" value="P:DNA repair"/>
    <property type="evidence" value="ECO:0007669"/>
    <property type="project" value="TreeGrafter"/>
</dbReference>
<dbReference type="GO" id="GO:0003690">
    <property type="term" value="F:double-stranded DNA binding"/>
    <property type="evidence" value="ECO:0007669"/>
    <property type="project" value="TreeGrafter"/>
</dbReference>
<dbReference type="InterPro" id="IPR036412">
    <property type="entry name" value="HAD-like_sf"/>
</dbReference>
<organism evidence="2 3">
    <name type="scientific">Saccharata proteae CBS 121410</name>
    <dbReference type="NCBI Taxonomy" id="1314787"/>
    <lineage>
        <taxon>Eukaryota</taxon>
        <taxon>Fungi</taxon>
        <taxon>Dikarya</taxon>
        <taxon>Ascomycota</taxon>
        <taxon>Pezizomycotina</taxon>
        <taxon>Dothideomycetes</taxon>
        <taxon>Dothideomycetes incertae sedis</taxon>
        <taxon>Botryosphaeriales</taxon>
        <taxon>Saccharataceae</taxon>
        <taxon>Saccharata</taxon>
    </lineage>
</organism>
<keyword evidence="3" id="KW-1185">Reference proteome</keyword>
<dbReference type="InterPro" id="IPR006551">
    <property type="entry name" value="Polynucleotide_phosphatase"/>
</dbReference>
<dbReference type="Pfam" id="PF08645">
    <property type="entry name" value="PNK3P"/>
    <property type="match status" value="1"/>
</dbReference>
<dbReference type="GO" id="GO:0046403">
    <property type="term" value="F:polynucleotide 3'-phosphatase activity"/>
    <property type="evidence" value="ECO:0007669"/>
    <property type="project" value="TreeGrafter"/>
</dbReference>
<dbReference type="SUPFAM" id="SSF52540">
    <property type="entry name" value="P-loop containing nucleoside triphosphate hydrolases"/>
    <property type="match status" value="1"/>
</dbReference>
<dbReference type="Gene3D" id="3.40.50.300">
    <property type="entry name" value="P-loop containing nucleotide triphosphate hydrolases"/>
    <property type="match status" value="1"/>
</dbReference>
<dbReference type="OrthoDB" id="19045at2759"/>
<name>A0A9P4HSR7_9PEZI</name>
<dbReference type="Pfam" id="PF13671">
    <property type="entry name" value="AAA_33"/>
    <property type="match status" value="1"/>
</dbReference>
<dbReference type="PANTHER" id="PTHR12083">
    <property type="entry name" value="BIFUNCTIONAL POLYNUCLEOTIDE PHOSPHATASE/KINASE"/>
    <property type="match status" value="1"/>
</dbReference>
<dbReference type="NCBIfam" id="TIGR01662">
    <property type="entry name" value="HAD-SF-IIIA"/>
    <property type="match status" value="1"/>
</dbReference>
<dbReference type="EMBL" id="ML978727">
    <property type="protein sequence ID" value="KAF2085872.1"/>
    <property type="molecule type" value="Genomic_DNA"/>
</dbReference>
<proteinExistence type="predicted"/>
<evidence type="ECO:0000313" key="3">
    <source>
        <dbReference type="Proteomes" id="UP000799776"/>
    </source>
</evidence>
<accession>A0A9P4HSR7</accession>
<comment type="caution">
    <text evidence="2">The sequence shown here is derived from an EMBL/GenBank/DDBJ whole genome shotgun (WGS) entry which is preliminary data.</text>
</comment>